<evidence type="ECO:0000259" key="2">
    <source>
        <dbReference type="Pfam" id="PF21789"/>
    </source>
</evidence>
<proteinExistence type="predicted"/>
<dbReference type="InterPro" id="IPR048366">
    <property type="entry name" value="TNP-like_GBD"/>
</dbReference>
<sequence>MNVGLAAQVLSKSVADMFKTLRKSKEKQDTSIYDDTTETEKFCRYFNYLFDCLNTRQLYEAEDKRNDAMLPYKSKDDLRLKWLANDFLTYLESWQNYAQTRTDLSRDERNKLTLSHQTIEGLKITVYSFLELIPFLLSLQGAKFVLSEKFNQDGVEIFFAKQRARCGRGDNPTAKQFMHNTQAIRTTKSLSFGSSSNIRKRKLSLNVDELSQPIRKKARNK</sequence>
<keyword evidence="4" id="KW-1185">Reference proteome</keyword>
<dbReference type="AlphaFoldDB" id="A0AAN0JJ11"/>
<evidence type="ECO:0000313" key="4">
    <source>
        <dbReference type="Proteomes" id="UP000007879"/>
    </source>
</evidence>
<feature type="domain" description="Transposable element P transposase-like GTP-binding insertion" evidence="1">
    <location>
        <begin position="1"/>
        <end position="64"/>
    </location>
</feature>
<evidence type="ECO:0000313" key="3">
    <source>
        <dbReference type="EnsemblMetazoa" id="XP_019856959.1"/>
    </source>
</evidence>
<feature type="domain" description="Transposable element P transposase-like RNase H C-terminal" evidence="2">
    <location>
        <begin position="149"/>
        <end position="178"/>
    </location>
</feature>
<dbReference type="GeneID" id="109585358"/>
<reference evidence="4" key="1">
    <citation type="journal article" date="2010" name="Nature">
        <title>The Amphimedon queenslandica genome and the evolution of animal complexity.</title>
        <authorList>
            <person name="Srivastava M."/>
            <person name="Simakov O."/>
            <person name="Chapman J."/>
            <person name="Fahey B."/>
            <person name="Gauthier M.E."/>
            <person name="Mitros T."/>
            <person name="Richards G.S."/>
            <person name="Conaco C."/>
            <person name="Dacre M."/>
            <person name="Hellsten U."/>
            <person name="Larroux C."/>
            <person name="Putnam N.H."/>
            <person name="Stanke M."/>
            <person name="Adamska M."/>
            <person name="Darling A."/>
            <person name="Degnan S.M."/>
            <person name="Oakley T.H."/>
            <person name="Plachetzki D.C."/>
            <person name="Zhai Y."/>
            <person name="Adamski M."/>
            <person name="Calcino A."/>
            <person name="Cummins S.F."/>
            <person name="Goodstein D.M."/>
            <person name="Harris C."/>
            <person name="Jackson D.J."/>
            <person name="Leys S.P."/>
            <person name="Shu S."/>
            <person name="Woodcroft B.J."/>
            <person name="Vervoort M."/>
            <person name="Kosik K.S."/>
            <person name="Manning G."/>
            <person name="Degnan B.M."/>
            <person name="Rokhsar D.S."/>
        </authorList>
    </citation>
    <scope>NUCLEOTIDE SEQUENCE [LARGE SCALE GENOMIC DNA]</scope>
</reference>
<dbReference type="Pfam" id="PF21789">
    <property type="entry name" value="TNP-like_RNaseH_C"/>
    <property type="match status" value="1"/>
</dbReference>
<dbReference type="EnsemblMetazoa" id="XM_020001400.1">
    <property type="protein sequence ID" value="XP_019856959.1"/>
    <property type="gene ID" value="LOC109585358"/>
</dbReference>
<organism evidence="3 4">
    <name type="scientific">Amphimedon queenslandica</name>
    <name type="common">Sponge</name>
    <dbReference type="NCBI Taxonomy" id="400682"/>
    <lineage>
        <taxon>Eukaryota</taxon>
        <taxon>Metazoa</taxon>
        <taxon>Porifera</taxon>
        <taxon>Demospongiae</taxon>
        <taxon>Heteroscleromorpha</taxon>
        <taxon>Haplosclerida</taxon>
        <taxon>Niphatidae</taxon>
        <taxon>Amphimedon</taxon>
    </lineage>
</organism>
<dbReference type="PANTHER" id="PTHR47577">
    <property type="entry name" value="THAP DOMAIN-CONTAINING PROTEIN 6"/>
    <property type="match status" value="1"/>
</dbReference>
<dbReference type="Pfam" id="PF21788">
    <property type="entry name" value="TNP-like_GBD"/>
    <property type="match status" value="1"/>
</dbReference>
<dbReference type="RefSeq" id="XP_019856959.1">
    <property type="nucleotide sequence ID" value="XM_020001400.1"/>
</dbReference>
<dbReference type="KEGG" id="aqu:109585358"/>
<dbReference type="PANTHER" id="PTHR47577:SF2">
    <property type="entry name" value="THAP DOMAIN CONTAINING 9"/>
    <property type="match status" value="1"/>
</dbReference>
<reference evidence="3" key="2">
    <citation type="submission" date="2024-06" db="UniProtKB">
        <authorList>
            <consortium name="EnsemblMetazoa"/>
        </authorList>
    </citation>
    <scope>IDENTIFICATION</scope>
</reference>
<dbReference type="InterPro" id="IPR048367">
    <property type="entry name" value="TNP-like_RNaseH_C"/>
</dbReference>
<evidence type="ECO:0000259" key="1">
    <source>
        <dbReference type="Pfam" id="PF21788"/>
    </source>
</evidence>
<accession>A0AAN0JJ11</accession>
<protein>
    <submittedName>
        <fullName evidence="3">Uncharacterized protein</fullName>
    </submittedName>
</protein>
<dbReference type="Proteomes" id="UP000007879">
    <property type="component" value="Unassembled WGS sequence"/>
</dbReference>
<name>A0AAN0JJ11_AMPQE</name>